<dbReference type="EMBL" id="JABSTV010001250">
    <property type="protein sequence ID" value="KAH7955409.1"/>
    <property type="molecule type" value="Genomic_DNA"/>
</dbReference>
<protein>
    <submittedName>
        <fullName evidence="2">Uncharacterized protein</fullName>
    </submittedName>
</protein>
<keyword evidence="3" id="KW-1185">Reference proteome</keyword>
<proteinExistence type="predicted"/>
<name>A0A9D4PUF0_RHISA</name>
<comment type="caution">
    <text evidence="2">The sequence shown here is derived from an EMBL/GenBank/DDBJ whole genome shotgun (WGS) entry which is preliminary data.</text>
</comment>
<reference evidence="2" key="2">
    <citation type="submission" date="2021-09" db="EMBL/GenBank/DDBJ databases">
        <authorList>
            <person name="Jia N."/>
            <person name="Wang J."/>
            <person name="Shi W."/>
            <person name="Du L."/>
            <person name="Sun Y."/>
            <person name="Zhan W."/>
            <person name="Jiang J."/>
            <person name="Wang Q."/>
            <person name="Zhang B."/>
            <person name="Ji P."/>
            <person name="Sakyi L.B."/>
            <person name="Cui X."/>
            <person name="Yuan T."/>
            <person name="Jiang B."/>
            <person name="Yang W."/>
            <person name="Lam T.T.-Y."/>
            <person name="Chang Q."/>
            <person name="Ding S."/>
            <person name="Wang X."/>
            <person name="Zhu J."/>
            <person name="Ruan X."/>
            <person name="Zhao L."/>
            <person name="Wei J."/>
            <person name="Que T."/>
            <person name="Du C."/>
            <person name="Cheng J."/>
            <person name="Dai P."/>
            <person name="Han X."/>
            <person name="Huang E."/>
            <person name="Gao Y."/>
            <person name="Liu J."/>
            <person name="Shao H."/>
            <person name="Ye R."/>
            <person name="Li L."/>
            <person name="Wei W."/>
            <person name="Wang X."/>
            <person name="Wang C."/>
            <person name="Huo Q."/>
            <person name="Li W."/>
            <person name="Guo W."/>
            <person name="Chen H."/>
            <person name="Chen S."/>
            <person name="Zhou L."/>
            <person name="Zhou L."/>
            <person name="Ni X."/>
            <person name="Tian J."/>
            <person name="Zhou Y."/>
            <person name="Sheng Y."/>
            <person name="Liu T."/>
            <person name="Pan Y."/>
            <person name="Xia L."/>
            <person name="Li J."/>
            <person name="Zhao F."/>
            <person name="Cao W."/>
        </authorList>
    </citation>
    <scope>NUCLEOTIDE SEQUENCE</scope>
    <source>
        <strain evidence="2">Rsan-2018</strain>
        <tissue evidence="2">Larvae</tissue>
    </source>
</reference>
<gene>
    <name evidence="2" type="ORF">HPB52_000831</name>
</gene>
<evidence type="ECO:0000313" key="2">
    <source>
        <dbReference type="EMBL" id="KAH7955409.1"/>
    </source>
</evidence>
<dbReference type="VEuPathDB" id="VectorBase:RSAN_050273"/>
<evidence type="ECO:0000256" key="1">
    <source>
        <dbReference type="SAM" id="MobiDB-lite"/>
    </source>
</evidence>
<accession>A0A9D4PUF0</accession>
<dbReference type="AlphaFoldDB" id="A0A9D4PUF0"/>
<reference evidence="2" key="1">
    <citation type="journal article" date="2020" name="Cell">
        <title>Large-Scale Comparative Analyses of Tick Genomes Elucidate Their Genetic Diversity and Vector Capacities.</title>
        <authorList>
            <consortium name="Tick Genome and Microbiome Consortium (TIGMIC)"/>
            <person name="Jia N."/>
            <person name="Wang J."/>
            <person name="Shi W."/>
            <person name="Du L."/>
            <person name="Sun Y."/>
            <person name="Zhan W."/>
            <person name="Jiang J.F."/>
            <person name="Wang Q."/>
            <person name="Zhang B."/>
            <person name="Ji P."/>
            <person name="Bell-Sakyi L."/>
            <person name="Cui X.M."/>
            <person name="Yuan T.T."/>
            <person name="Jiang B.G."/>
            <person name="Yang W.F."/>
            <person name="Lam T.T."/>
            <person name="Chang Q.C."/>
            <person name="Ding S.J."/>
            <person name="Wang X.J."/>
            <person name="Zhu J.G."/>
            <person name="Ruan X.D."/>
            <person name="Zhao L."/>
            <person name="Wei J.T."/>
            <person name="Ye R.Z."/>
            <person name="Que T.C."/>
            <person name="Du C.H."/>
            <person name="Zhou Y.H."/>
            <person name="Cheng J.X."/>
            <person name="Dai P.F."/>
            <person name="Guo W.B."/>
            <person name="Han X.H."/>
            <person name="Huang E.J."/>
            <person name="Li L.F."/>
            <person name="Wei W."/>
            <person name="Gao Y.C."/>
            <person name="Liu J.Z."/>
            <person name="Shao H.Z."/>
            <person name="Wang X."/>
            <person name="Wang C.C."/>
            <person name="Yang T.C."/>
            <person name="Huo Q.B."/>
            <person name="Li W."/>
            <person name="Chen H.Y."/>
            <person name="Chen S.E."/>
            <person name="Zhou L.G."/>
            <person name="Ni X.B."/>
            <person name="Tian J.H."/>
            <person name="Sheng Y."/>
            <person name="Liu T."/>
            <person name="Pan Y.S."/>
            <person name="Xia L.Y."/>
            <person name="Li J."/>
            <person name="Zhao F."/>
            <person name="Cao W.C."/>
        </authorList>
    </citation>
    <scope>NUCLEOTIDE SEQUENCE</scope>
    <source>
        <strain evidence="2">Rsan-2018</strain>
    </source>
</reference>
<feature type="region of interest" description="Disordered" evidence="1">
    <location>
        <begin position="17"/>
        <end position="60"/>
    </location>
</feature>
<dbReference type="Proteomes" id="UP000821837">
    <property type="component" value="Unassembled WGS sequence"/>
</dbReference>
<evidence type="ECO:0000313" key="3">
    <source>
        <dbReference type="Proteomes" id="UP000821837"/>
    </source>
</evidence>
<sequence length="103" mass="11374">MPLGNISELEKRILERKREQNLDPYVDAPDRNDSSSSASTSDDPDFDRPPSPQAGHLGNDCDKLCVTLEDDFSKLCLDSVVLRVAYIDVNVNGEDAGIESIHK</sequence>
<organism evidence="2 3">
    <name type="scientific">Rhipicephalus sanguineus</name>
    <name type="common">Brown dog tick</name>
    <name type="synonym">Ixodes sanguineus</name>
    <dbReference type="NCBI Taxonomy" id="34632"/>
    <lineage>
        <taxon>Eukaryota</taxon>
        <taxon>Metazoa</taxon>
        <taxon>Ecdysozoa</taxon>
        <taxon>Arthropoda</taxon>
        <taxon>Chelicerata</taxon>
        <taxon>Arachnida</taxon>
        <taxon>Acari</taxon>
        <taxon>Parasitiformes</taxon>
        <taxon>Ixodida</taxon>
        <taxon>Ixodoidea</taxon>
        <taxon>Ixodidae</taxon>
        <taxon>Rhipicephalinae</taxon>
        <taxon>Rhipicephalus</taxon>
        <taxon>Rhipicephalus</taxon>
    </lineage>
</organism>